<sequence>MAAIHVGASASRSPTGIPQVILACSETEHSTRRKMR</sequence>
<reference evidence="1 2" key="1">
    <citation type="journal article" date="2012" name="J. Virol.">
        <title>Complete Genome Sequences of 138 Mycobacteriophages.</title>
        <authorList>
            <consortium name="the Science Education Alliance Phage Hunters Advancing Genomics and Evolutionary Science Program"/>
            <consortium name="the KwaZulu-Natal Research Institute for Tuberculosis and HIV Mycobacterial Genetics Course Students"/>
            <consortium name="the Phage Hunters Integrating Research and Education Program"/>
            <person name="Hatfull G.F."/>
        </authorList>
    </citation>
    <scope>NUCLEOTIDE SEQUENCE [LARGE SCALE GENOMIC DNA]</scope>
</reference>
<proteinExistence type="predicted"/>
<evidence type="ECO:0000313" key="1">
    <source>
        <dbReference type="EMBL" id="AER47541.1"/>
    </source>
</evidence>
<dbReference type="KEGG" id="vg:18562313"/>
<protein>
    <submittedName>
        <fullName evidence="1">Uncharacterized protein</fullName>
    </submittedName>
</protein>
<dbReference type="RefSeq" id="YP_009014478.1">
    <property type="nucleotide sequence ID" value="NC_023712.1"/>
</dbReference>
<name>G8I497_9CAUD</name>
<dbReference type="EMBL" id="JN698993">
    <property type="protein sequence ID" value="AER47541.1"/>
    <property type="molecule type" value="Genomic_DNA"/>
</dbReference>
<dbReference type="Proteomes" id="UP000005668">
    <property type="component" value="Segment"/>
</dbReference>
<accession>G8I497</accession>
<evidence type="ECO:0000313" key="2">
    <source>
        <dbReference type="Proteomes" id="UP000005668"/>
    </source>
</evidence>
<dbReference type="GeneID" id="18562313"/>
<organism evidence="1 2">
    <name type="scientific">Mycobacterium phage Firecracker</name>
    <dbReference type="NCBI Taxonomy" id="2922998"/>
    <lineage>
        <taxon>Viruses</taxon>
        <taxon>Duplodnaviria</taxon>
        <taxon>Heunggongvirae</taxon>
        <taxon>Uroviricota</taxon>
        <taxon>Caudoviricetes</taxon>
        <taxon>Corndogvirus</taxon>
        <taxon>Corndogvirus firecracker</taxon>
    </lineage>
</organism>
<keyword evidence="2" id="KW-1185">Reference proteome</keyword>
<gene>
    <name evidence="1" type="primary">115</name>
    <name evidence="1" type="ORF">FIRECRACKER_115</name>
</gene>